<feature type="domain" description="TonB-dependent receptor plug" evidence="11">
    <location>
        <begin position="149"/>
        <end position="278"/>
    </location>
</feature>
<evidence type="ECO:0000256" key="8">
    <source>
        <dbReference type="PROSITE-ProRule" id="PRU01360"/>
    </source>
</evidence>
<keyword evidence="2 8" id="KW-0813">Transport</keyword>
<dbReference type="Gene3D" id="2.60.40.1120">
    <property type="entry name" value="Carboxypeptidase-like, regulatory domain"/>
    <property type="match status" value="1"/>
</dbReference>
<gene>
    <name evidence="12" type="primary">frrG_2</name>
    <name evidence="12" type="ORF">ERS417307_02995</name>
</gene>
<dbReference type="Pfam" id="PF00593">
    <property type="entry name" value="TonB_dep_Rec_b-barrel"/>
    <property type="match status" value="1"/>
</dbReference>
<dbReference type="Pfam" id="PF07715">
    <property type="entry name" value="Plug"/>
    <property type="match status" value="1"/>
</dbReference>
<dbReference type="Gene3D" id="2.40.170.20">
    <property type="entry name" value="TonB-dependent receptor, beta-barrel domain"/>
    <property type="match status" value="1"/>
</dbReference>
<dbReference type="Proteomes" id="UP000095419">
    <property type="component" value="Unassembled WGS sequence"/>
</dbReference>
<comment type="subcellular location">
    <subcellularLocation>
        <location evidence="1 8">Cell outer membrane</location>
        <topology evidence="1 8">Multi-pass membrane protein</topology>
    </subcellularLocation>
</comment>
<evidence type="ECO:0000259" key="11">
    <source>
        <dbReference type="Pfam" id="PF07715"/>
    </source>
</evidence>
<dbReference type="Pfam" id="PF13715">
    <property type="entry name" value="CarbopepD_reg_2"/>
    <property type="match status" value="1"/>
</dbReference>
<dbReference type="Gene3D" id="2.170.130.10">
    <property type="entry name" value="TonB-dependent receptor, plug domain"/>
    <property type="match status" value="1"/>
</dbReference>
<dbReference type="NCBIfam" id="TIGR04057">
    <property type="entry name" value="SusC_RagA_signa"/>
    <property type="match status" value="1"/>
</dbReference>
<dbReference type="InterPro" id="IPR008969">
    <property type="entry name" value="CarboxyPept-like_regulatory"/>
</dbReference>
<keyword evidence="6 8" id="KW-0472">Membrane</keyword>
<dbReference type="GO" id="GO:0009279">
    <property type="term" value="C:cell outer membrane"/>
    <property type="evidence" value="ECO:0007669"/>
    <property type="project" value="UniProtKB-SubCell"/>
</dbReference>
<evidence type="ECO:0000256" key="3">
    <source>
        <dbReference type="ARBA" id="ARBA00022452"/>
    </source>
</evidence>
<keyword evidence="7 8" id="KW-0998">Cell outer membrane</keyword>
<organism evidence="12 13">
    <name type="scientific">Bacteroides uniformis</name>
    <dbReference type="NCBI Taxonomy" id="820"/>
    <lineage>
        <taxon>Bacteria</taxon>
        <taxon>Pseudomonadati</taxon>
        <taxon>Bacteroidota</taxon>
        <taxon>Bacteroidia</taxon>
        <taxon>Bacteroidales</taxon>
        <taxon>Bacteroidaceae</taxon>
        <taxon>Bacteroides</taxon>
    </lineage>
</organism>
<protein>
    <submittedName>
        <fullName evidence="12">Putative outer membrane protein</fullName>
    </submittedName>
</protein>
<evidence type="ECO:0000256" key="9">
    <source>
        <dbReference type="RuleBase" id="RU003357"/>
    </source>
</evidence>
<evidence type="ECO:0000256" key="4">
    <source>
        <dbReference type="ARBA" id="ARBA00022692"/>
    </source>
</evidence>
<keyword evidence="5 9" id="KW-0798">TonB box</keyword>
<comment type="similarity">
    <text evidence="8 9">Belongs to the TonB-dependent receptor family.</text>
</comment>
<dbReference type="EMBL" id="CYZF01000008">
    <property type="protein sequence ID" value="CUP02607.1"/>
    <property type="molecule type" value="Genomic_DNA"/>
</dbReference>
<evidence type="ECO:0000256" key="2">
    <source>
        <dbReference type="ARBA" id="ARBA00022448"/>
    </source>
</evidence>
<evidence type="ECO:0000256" key="1">
    <source>
        <dbReference type="ARBA" id="ARBA00004571"/>
    </source>
</evidence>
<evidence type="ECO:0000256" key="7">
    <source>
        <dbReference type="ARBA" id="ARBA00023237"/>
    </source>
</evidence>
<dbReference type="RefSeq" id="WP_016272754.1">
    <property type="nucleotide sequence ID" value="NZ_CYZF01000008.1"/>
</dbReference>
<dbReference type="SUPFAM" id="SSF49464">
    <property type="entry name" value="Carboxypeptidase regulatory domain-like"/>
    <property type="match status" value="1"/>
</dbReference>
<name>A0A174JXW2_BACUN</name>
<dbReference type="PROSITE" id="PS52016">
    <property type="entry name" value="TONB_DEPENDENT_REC_3"/>
    <property type="match status" value="1"/>
</dbReference>
<dbReference type="FunFam" id="2.60.40.1120:FF:000003">
    <property type="entry name" value="Outer membrane protein Omp121"/>
    <property type="match status" value="1"/>
</dbReference>
<dbReference type="InterPro" id="IPR012910">
    <property type="entry name" value="Plug_dom"/>
</dbReference>
<dbReference type="AlphaFoldDB" id="A0A174JXW2"/>
<dbReference type="InterPro" id="IPR023997">
    <property type="entry name" value="TonB-dep_OMP_SusC/RagA_CS"/>
</dbReference>
<evidence type="ECO:0000313" key="12">
    <source>
        <dbReference type="EMBL" id="CUP02607.1"/>
    </source>
</evidence>
<keyword evidence="3 8" id="KW-1134">Transmembrane beta strand</keyword>
<reference evidence="12 13" key="1">
    <citation type="submission" date="2015-09" db="EMBL/GenBank/DDBJ databases">
        <authorList>
            <consortium name="Pathogen Informatics"/>
        </authorList>
    </citation>
    <scope>NUCLEOTIDE SEQUENCE [LARGE SCALE GENOMIC DNA]</scope>
    <source>
        <strain evidence="12 13">2789STDY5608791</strain>
    </source>
</reference>
<dbReference type="PROSITE" id="PS00018">
    <property type="entry name" value="EF_HAND_1"/>
    <property type="match status" value="1"/>
</dbReference>
<proteinExistence type="inferred from homology"/>
<dbReference type="InterPro" id="IPR036942">
    <property type="entry name" value="Beta-barrel_TonB_sf"/>
</dbReference>
<dbReference type="InterPro" id="IPR018247">
    <property type="entry name" value="EF_Hand_1_Ca_BS"/>
</dbReference>
<dbReference type="InterPro" id="IPR023996">
    <property type="entry name" value="TonB-dep_OMP_SusC/RagA"/>
</dbReference>
<dbReference type="InterPro" id="IPR037066">
    <property type="entry name" value="Plug_dom_sf"/>
</dbReference>
<sequence length="1074" mass="118330">MKKHETLLVSTILNGTYRGRRFLQMVGMVGLFSFGSVQGLHAEAVNPPADGTEVVQQKRNVTGVVKDKTGEPVIGANVIVKGTTSGVITDIDGRFTISAGAGQVIEVSFIGFKTYAFPVDSKSEYTVVLQDDAELLEEVVVVGYGSQLKRSVTGAISSVKSEELEAPNAVSADNLLQGKVAGLTITQNSAQPGAGMSVNIRGNLSPNGSNSPLYVIDGVVISSTGNKASNGGPNQLSLRDGADRSPLATLNPNDILSIDVMKDASAAAIYGSSAANGVILITTKKGQAGKPRISYNGSFSVQGLSKYYDVLNAQEYMTNVNLSRMEQFLYRGNYFPYGTEPAPASGWAEAFTAEEIRNAQTYDHVDEITRTGLIHNHNVAINAGSEKFRLYASFNYYDQNSILKVSDMKRFSGRLNFEANFNKNVKLSVASMYSHLSANNPSAGDAGTHSNANEAVQTNAAIYFPSNMPLYDENGNTTTSISPLTPNPAVWFHIKNQTVTKRLMFSPNLEVKFLPWLKANVQLSVDKTDENREIFGSSKAKLPAQIEKNYGGFSDSFNDNYGIEEYLTFDKDIAKNHHLNAVVGTGYYITTSKAHNVMGYNFPTDVYENNNIGSTADLERSNLGSWKTWRNKLSFFGRLNYTFKNRYILGVTLRNDGSSVFADNHKWGWFPGASAAWIISEEKFMKDFNALSFLKLRAGYGTSGNESILTGGTYSLTTYGNAINGDYYYFGGVYHKGIIQKQQGNPDLKWETDITINAGLDFGFFDDRLTGSVDYYVRTAKDLLNFTPLPVTGMVTNIAKNVGSTRSQGIEVSLKGTLIDKKDWTLTAYANVAHNRSKWVERNPEVAISPWLKEKDDLSPIYGWKTNGIFHSLEEVQAYTSNGKVLQPDAKPGNLRYVDVNGDGVMDDNDIVKLGTWDPKANFGLGASLRFKNWMLDIDTYGVLGRKSHDAWHFRGIGDDNTSVRVKDRWTSYNPTGWYPGIAQDVTGGNNKTGMHDFTLKNVHFWRFKDIKLTYMLPEKFLKRNKIASDASVFVDLQNTLMLTNYDGLDPEMGTNFAPFPIPFTVVLGVNINF</sequence>
<dbReference type="NCBIfam" id="TIGR04056">
    <property type="entry name" value="OMP_RagA_SusC"/>
    <property type="match status" value="1"/>
</dbReference>
<feature type="domain" description="TonB-dependent receptor-like beta-barrel" evidence="10">
    <location>
        <begin position="485"/>
        <end position="934"/>
    </location>
</feature>
<dbReference type="InterPro" id="IPR000531">
    <property type="entry name" value="Beta-barrel_TonB"/>
</dbReference>
<accession>A0A174JXW2</accession>
<evidence type="ECO:0000256" key="6">
    <source>
        <dbReference type="ARBA" id="ARBA00023136"/>
    </source>
</evidence>
<evidence type="ECO:0000259" key="10">
    <source>
        <dbReference type="Pfam" id="PF00593"/>
    </source>
</evidence>
<evidence type="ECO:0000313" key="13">
    <source>
        <dbReference type="Proteomes" id="UP000095419"/>
    </source>
</evidence>
<evidence type="ECO:0000256" key="5">
    <source>
        <dbReference type="ARBA" id="ARBA00023077"/>
    </source>
</evidence>
<dbReference type="InterPro" id="IPR039426">
    <property type="entry name" value="TonB-dep_rcpt-like"/>
</dbReference>
<keyword evidence="4 8" id="KW-0812">Transmembrane</keyword>
<dbReference type="SUPFAM" id="SSF56935">
    <property type="entry name" value="Porins"/>
    <property type="match status" value="1"/>
</dbReference>